<reference evidence="2" key="2">
    <citation type="submission" date="2013-04" db="UniProtKB">
        <authorList>
            <consortium name="EnsemblPlants"/>
        </authorList>
    </citation>
    <scope>IDENTIFICATION</scope>
</reference>
<feature type="region of interest" description="Disordered" evidence="1">
    <location>
        <begin position="1"/>
        <end position="20"/>
    </location>
</feature>
<dbReference type="Gramene" id="OB03G20670.1">
    <property type="protein sequence ID" value="OB03G20670.1"/>
    <property type="gene ID" value="OB03G20670"/>
</dbReference>
<evidence type="ECO:0000313" key="2">
    <source>
        <dbReference type="EnsemblPlants" id="OB03G20670.1"/>
    </source>
</evidence>
<accession>J3LLZ1</accession>
<dbReference type="HOGENOM" id="CLU_2267909_0_0_1"/>
<dbReference type="AlphaFoldDB" id="J3LLZ1"/>
<dbReference type="Proteomes" id="UP000006038">
    <property type="component" value="Chromosome 3"/>
</dbReference>
<protein>
    <submittedName>
        <fullName evidence="2">Uncharacterized protein</fullName>
    </submittedName>
</protein>
<dbReference type="EnsemblPlants" id="OB03G20670.1">
    <property type="protein sequence ID" value="OB03G20670.1"/>
    <property type="gene ID" value="OB03G20670"/>
</dbReference>
<organism evidence="2">
    <name type="scientific">Oryza brachyantha</name>
    <name type="common">malo sina</name>
    <dbReference type="NCBI Taxonomy" id="4533"/>
    <lineage>
        <taxon>Eukaryota</taxon>
        <taxon>Viridiplantae</taxon>
        <taxon>Streptophyta</taxon>
        <taxon>Embryophyta</taxon>
        <taxon>Tracheophyta</taxon>
        <taxon>Spermatophyta</taxon>
        <taxon>Magnoliopsida</taxon>
        <taxon>Liliopsida</taxon>
        <taxon>Poales</taxon>
        <taxon>Poaceae</taxon>
        <taxon>BOP clade</taxon>
        <taxon>Oryzoideae</taxon>
        <taxon>Oryzeae</taxon>
        <taxon>Oryzinae</taxon>
        <taxon>Oryza</taxon>
    </lineage>
</organism>
<name>J3LLZ1_ORYBR</name>
<evidence type="ECO:0000256" key="1">
    <source>
        <dbReference type="SAM" id="MobiDB-lite"/>
    </source>
</evidence>
<sequence>MHRRAARAREEDGDDGAGAEDVWRGAKWEAAWGAWIWGSGSATTRSELCGTLPALDKLSCGKIQILSSPHILPPINTWDSPDEVKAMLKYWAQAVACIGRLYS</sequence>
<evidence type="ECO:0000313" key="3">
    <source>
        <dbReference type="Proteomes" id="UP000006038"/>
    </source>
</evidence>
<keyword evidence="3" id="KW-1185">Reference proteome</keyword>
<reference evidence="2" key="1">
    <citation type="journal article" date="2013" name="Nat. Commun.">
        <title>Whole-genome sequencing of Oryza brachyantha reveals mechanisms underlying Oryza genome evolution.</title>
        <authorList>
            <person name="Chen J."/>
            <person name="Huang Q."/>
            <person name="Gao D."/>
            <person name="Wang J."/>
            <person name="Lang Y."/>
            <person name="Liu T."/>
            <person name="Li B."/>
            <person name="Bai Z."/>
            <person name="Luis Goicoechea J."/>
            <person name="Liang C."/>
            <person name="Chen C."/>
            <person name="Zhang W."/>
            <person name="Sun S."/>
            <person name="Liao Y."/>
            <person name="Zhang X."/>
            <person name="Yang L."/>
            <person name="Song C."/>
            <person name="Wang M."/>
            <person name="Shi J."/>
            <person name="Liu G."/>
            <person name="Liu J."/>
            <person name="Zhou H."/>
            <person name="Zhou W."/>
            <person name="Yu Q."/>
            <person name="An N."/>
            <person name="Chen Y."/>
            <person name="Cai Q."/>
            <person name="Wang B."/>
            <person name="Liu B."/>
            <person name="Min J."/>
            <person name="Huang Y."/>
            <person name="Wu H."/>
            <person name="Li Z."/>
            <person name="Zhang Y."/>
            <person name="Yin Y."/>
            <person name="Song W."/>
            <person name="Jiang J."/>
            <person name="Jackson S.A."/>
            <person name="Wing R.A."/>
            <person name="Wang J."/>
            <person name="Chen M."/>
        </authorList>
    </citation>
    <scope>NUCLEOTIDE SEQUENCE [LARGE SCALE GENOMIC DNA]</scope>
    <source>
        <strain evidence="2">cv. IRGC 101232</strain>
    </source>
</reference>
<proteinExistence type="predicted"/>